<dbReference type="Pfam" id="PF07713">
    <property type="entry name" value="DUF1604"/>
    <property type="match status" value="1"/>
</dbReference>
<dbReference type="GeneID" id="109485351"/>
<dbReference type="PANTHER" id="PTHR13384">
    <property type="entry name" value="G PATCH DOMAIN-CONTAINING PROTEIN 1"/>
    <property type="match status" value="1"/>
</dbReference>
<organism evidence="3 4">
    <name type="scientific">Branchiostoma belcheri</name>
    <name type="common">Amphioxus</name>
    <dbReference type="NCBI Taxonomy" id="7741"/>
    <lineage>
        <taxon>Eukaryota</taxon>
        <taxon>Metazoa</taxon>
        <taxon>Chordata</taxon>
        <taxon>Cephalochordata</taxon>
        <taxon>Leptocardii</taxon>
        <taxon>Amphioxiformes</taxon>
        <taxon>Branchiostomatidae</taxon>
        <taxon>Branchiostoma</taxon>
    </lineage>
</organism>
<name>A0A6P5A4Q6_BRABE</name>
<feature type="region of interest" description="Disordered" evidence="1">
    <location>
        <begin position="1"/>
        <end position="41"/>
    </location>
</feature>
<dbReference type="OrthoDB" id="20507at2759"/>
<keyword evidence="3" id="KW-1185">Reference proteome</keyword>
<dbReference type="KEGG" id="bbel:109485351"/>
<feature type="region of interest" description="Disordered" evidence="1">
    <location>
        <begin position="66"/>
        <end position="96"/>
    </location>
</feature>
<dbReference type="GO" id="GO:0006397">
    <property type="term" value="P:mRNA processing"/>
    <property type="evidence" value="ECO:0007669"/>
    <property type="project" value="InterPro"/>
</dbReference>
<sequence>MASDDDSDEDFVYHGTPLQPLEEDAPMKKPVSTEDQVVTDQQGRRRFHGAFTGGFSAGYYNTVDTPEGWTPATFVSSRSSKAGKVQQRPEDFMDEE</sequence>
<evidence type="ECO:0000259" key="2">
    <source>
        <dbReference type="Pfam" id="PF07713"/>
    </source>
</evidence>
<evidence type="ECO:0000256" key="1">
    <source>
        <dbReference type="SAM" id="MobiDB-lite"/>
    </source>
</evidence>
<dbReference type="GO" id="GO:0005634">
    <property type="term" value="C:nucleus"/>
    <property type="evidence" value="ECO:0007669"/>
    <property type="project" value="TreeGrafter"/>
</dbReference>
<evidence type="ECO:0000313" key="3">
    <source>
        <dbReference type="Proteomes" id="UP000515135"/>
    </source>
</evidence>
<feature type="domain" description="G patch" evidence="2">
    <location>
        <begin position="32"/>
        <end position="96"/>
    </location>
</feature>
<dbReference type="AlphaFoldDB" id="A0A6P5A4Q6"/>
<accession>A0A6P5A4Q6</accession>
<feature type="compositionally biased region" description="Acidic residues" evidence="1">
    <location>
        <begin position="1"/>
        <end position="10"/>
    </location>
</feature>
<dbReference type="InterPro" id="IPR011666">
    <property type="entry name" value="DUF1604"/>
</dbReference>
<dbReference type="RefSeq" id="XP_019644468.1">
    <property type="nucleotide sequence ID" value="XM_019788909.1"/>
</dbReference>
<gene>
    <name evidence="4" type="primary">LOC109485351</name>
</gene>
<feature type="compositionally biased region" description="Basic and acidic residues" evidence="1">
    <location>
        <begin position="87"/>
        <end position="96"/>
    </location>
</feature>
<feature type="non-terminal residue" evidence="4">
    <location>
        <position position="96"/>
    </location>
</feature>
<dbReference type="GO" id="GO:0003723">
    <property type="term" value="F:RNA binding"/>
    <property type="evidence" value="ECO:0007669"/>
    <property type="project" value="TreeGrafter"/>
</dbReference>
<proteinExistence type="predicted"/>
<dbReference type="PANTHER" id="PTHR13384:SF19">
    <property type="entry name" value="G PATCH DOMAIN-CONTAINING PROTEIN 1"/>
    <property type="match status" value="1"/>
</dbReference>
<protein>
    <submittedName>
        <fullName evidence="4">G patch domain-containing protein 1-like</fullName>
    </submittedName>
</protein>
<reference evidence="4" key="1">
    <citation type="submission" date="2025-08" db="UniProtKB">
        <authorList>
            <consortium name="RefSeq"/>
        </authorList>
    </citation>
    <scope>IDENTIFICATION</scope>
    <source>
        <tissue evidence="4">Gonad</tissue>
    </source>
</reference>
<dbReference type="Proteomes" id="UP000515135">
    <property type="component" value="Unplaced"/>
</dbReference>
<evidence type="ECO:0000313" key="4">
    <source>
        <dbReference type="RefSeq" id="XP_019644468.1"/>
    </source>
</evidence>